<gene>
    <name evidence="1" type="ORF">ACFSKW_13005</name>
</gene>
<evidence type="ECO:0000313" key="1">
    <source>
        <dbReference type="EMBL" id="MFD1932394.1"/>
    </source>
</evidence>
<proteinExistence type="predicted"/>
<dbReference type="Proteomes" id="UP001597368">
    <property type="component" value="Unassembled WGS sequence"/>
</dbReference>
<dbReference type="Gene3D" id="3.40.50.2000">
    <property type="entry name" value="Glycogen Phosphorylase B"/>
    <property type="match status" value="1"/>
</dbReference>
<dbReference type="RefSeq" id="WP_379572454.1">
    <property type="nucleotide sequence ID" value="NZ_JBHUFV010000020.1"/>
</dbReference>
<dbReference type="SUPFAM" id="SSF53756">
    <property type="entry name" value="UDP-Glycosyltransferase/glycogen phosphorylase"/>
    <property type="match status" value="1"/>
</dbReference>
<keyword evidence="2" id="KW-1185">Reference proteome</keyword>
<protein>
    <submittedName>
        <fullName evidence="1">Uncharacterized protein</fullName>
    </submittedName>
</protein>
<reference evidence="2" key="1">
    <citation type="journal article" date="2019" name="Int. J. Syst. Evol. Microbiol.">
        <title>The Global Catalogue of Microorganisms (GCM) 10K type strain sequencing project: providing services to taxonomists for standard genome sequencing and annotation.</title>
        <authorList>
            <consortium name="The Broad Institute Genomics Platform"/>
            <consortium name="The Broad Institute Genome Sequencing Center for Infectious Disease"/>
            <person name="Wu L."/>
            <person name="Ma J."/>
        </authorList>
    </citation>
    <scope>NUCLEOTIDE SEQUENCE [LARGE SCALE GENOMIC DNA]</scope>
    <source>
        <strain evidence="2">ICMP 6774ER</strain>
    </source>
</reference>
<organism evidence="1 2">
    <name type="scientific">Nonomuraea mangrovi</name>
    <dbReference type="NCBI Taxonomy" id="2316207"/>
    <lineage>
        <taxon>Bacteria</taxon>
        <taxon>Bacillati</taxon>
        <taxon>Actinomycetota</taxon>
        <taxon>Actinomycetes</taxon>
        <taxon>Streptosporangiales</taxon>
        <taxon>Streptosporangiaceae</taxon>
        <taxon>Nonomuraea</taxon>
    </lineage>
</organism>
<sequence length="56" mass="5892">MILVSLGSAFTNQPAFCRACLKAFGDLPGRHLVLQIGAHVEPSTLGHLPAGAEIHQ</sequence>
<evidence type="ECO:0000313" key="2">
    <source>
        <dbReference type="Proteomes" id="UP001597368"/>
    </source>
</evidence>
<name>A0ABW4STC9_9ACTN</name>
<comment type="caution">
    <text evidence="1">The sequence shown here is derived from an EMBL/GenBank/DDBJ whole genome shotgun (WGS) entry which is preliminary data.</text>
</comment>
<accession>A0ABW4STC9</accession>
<dbReference type="EMBL" id="JBHUFV010000020">
    <property type="protein sequence ID" value="MFD1932394.1"/>
    <property type="molecule type" value="Genomic_DNA"/>
</dbReference>